<dbReference type="InterPro" id="IPR002018">
    <property type="entry name" value="CarbesteraseB"/>
</dbReference>
<dbReference type="InterPro" id="IPR029058">
    <property type="entry name" value="AB_hydrolase_fold"/>
</dbReference>
<dbReference type="PANTHER" id="PTHR43142">
    <property type="entry name" value="CARBOXYLIC ESTER HYDROLASE"/>
    <property type="match status" value="1"/>
</dbReference>
<dbReference type="GO" id="GO:0052689">
    <property type="term" value="F:carboxylic ester hydrolase activity"/>
    <property type="evidence" value="ECO:0007669"/>
    <property type="project" value="UniProtKB-KW"/>
</dbReference>
<proteinExistence type="inferred from homology"/>
<dbReference type="PROSITE" id="PS00122">
    <property type="entry name" value="CARBOXYLESTERASE_B_1"/>
    <property type="match status" value="1"/>
</dbReference>
<evidence type="ECO:0000256" key="1">
    <source>
        <dbReference type="ARBA" id="ARBA00005964"/>
    </source>
</evidence>
<evidence type="ECO:0000313" key="10">
    <source>
        <dbReference type="Proteomes" id="UP001549921"/>
    </source>
</evidence>
<dbReference type="EMBL" id="JBEDNZ010000025">
    <property type="protein sequence ID" value="KAL0810673.1"/>
    <property type="molecule type" value="Genomic_DNA"/>
</dbReference>
<accession>A0ABD0S9D2</accession>
<evidence type="ECO:0000256" key="6">
    <source>
        <dbReference type="RuleBase" id="RU361235"/>
    </source>
</evidence>
<keyword evidence="4" id="KW-1015">Disulfide bond</keyword>
<keyword evidence="6" id="KW-0732">Signal</keyword>
<evidence type="ECO:0000256" key="2">
    <source>
        <dbReference type="ARBA" id="ARBA00022487"/>
    </source>
</evidence>
<protein>
    <recommendedName>
        <fullName evidence="6">Carboxylic ester hydrolase</fullName>
        <ecNumber evidence="6">3.1.1.-</ecNumber>
    </recommendedName>
</protein>
<evidence type="ECO:0000313" key="9">
    <source>
        <dbReference type="EMBL" id="KAL0810673.1"/>
    </source>
</evidence>
<gene>
    <name evidence="9" type="ORF">ABMA28_010005</name>
</gene>
<dbReference type="PROSITE" id="PS00941">
    <property type="entry name" value="CARBOXYLESTERASE_B_2"/>
    <property type="match status" value="1"/>
</dbReference>
<dbReference type="AlphaFoldDB" id="A0ABD0S9D2"/>
<feature type="chain" id="PRO_5044527193" description="Carboxylic ester hydrolase" evidence="6">
    <location>
        <begin position="18"/>
        <end position="563"/>
    </location>
</feature>
<dbReference type="SUPFAM" id="SSF53474">
    <property type="entry name" value="alpha/beta-Hydrolases"/>
    <property type="match status" value="1"/>
</dbReference>
<dbReference type="InterPro" id="IPR019826">
    <property type="entry name" value="Carboxylesterase_B_AS"/>
</dbReference>
<comment type="similarity">
    <text evidence="1 6">Belongs to the type-B carboxylesterase/lipase family.</text>
</comment>
<dbReference type="PANTHER" id="PTHR43142:SF1">
    <property type="entry name" value="CARBOXYLIC ESTER HYDROLASE"/>
    <property type="match status" value="1"/>
</dbReference>
<keyword evidence="5" id="KW-0325">Glycoprotein</keyword>
<evidence type="ECO:0000256" key="5">
    <source>
        <dbReference type="ARBA" id="ARBA00023180"/>
    </source>
</evidence>
<sequence>MLRRIVFVCCIVVCASACRHNAEKMQADQPTTDEGPITRSPSGQFRGSWMTSRRGRLFQAYRGIRYAEPPVGELRFQPPKPILRYKSEVNATEDGPACPLPAPETYYVDEDCLTINVYTPNNKSPKPLPVIFFIHPGGFYSMTGRSDLAGPHYLLDKDLVLVTINYRLGSLGFLSTGDKLAPGNNGFKDQVVALKWVQRNIRAFGGDPDLVTISGSSAGSISVLLHMISPMSEGLYHRGISMSASPIGKEPLFHHQYDLAVKQAQLLDCPYDNSSVIIDCLKTKTWRELGNSLFGFYEFGIDPIGIWQPIVELDFGQEKFLAIQPADAIKEGKIRAVPHIISQTTDEFFWDAFNVVQNETLLKRMNSEWDYLAPISFQLPKQNATAVANRLKEEYLPVWPLKNDDQSAFALGKIYGDAIVGFNTHRMANLMCRHSPEKVFYYELAYIGNHSHYEDPVTMKPRGAAHHDDLIYLFTLSYRFPAIPADDSLDSQMVDKMTAIWYNFARYGDPNPKASQPELSSMHWPVMKPEDRKYLRIAETFDVRERMFEERFQLWEELYPMDY</sequence>
<name>A0ABD0S9D2_LOXSC</name>
<dbReference type="EC" id="3.1.1.-" evidence="6"/>
<feature type="domain" description="Carboxylesterase type B" evidence="8">
    <location>
        <begin position="38"/>
        <end position="555"/>
    </location>
</feature>
<dbReference type="Pfam" id="PF00135">
    <property type="entry name" value="COesterase"/>
    <property type="match status" value="1"/>
</dbReference>
<evidence type="ECO:0000256" key="3">
    <source>
        <dbReference type="ARBA" id="ARBA00022801"/>
    </source>
</evidence>
<dbReference type="InterPro" id="IPR019819">
    <property type="entry name" value="Carboxylesterase_B_CS"/>
</dbReference>
<organism evidence="9 10">
    <name type="scientific">Loxostege sticticalis</name>
    <name type="common">Beet webworm moth</name>
    <dbReference type="NCBI Taxonomy" id="481309"/>
    <lineage>
        <taxon>Eukaryota</taxon>
        <taxon>Metazoa</taxon>
        <taxon>Ecdysozoa</taxon>
        <taxon>Arthropoda</taxon>
        <taxon>Hexapoda</taxon>
        <taxon>Insecta</taxon>
        <taxon>Pterygota</taxon>
        <taxon>Neoptera</taxon>
        <taxon>Endopterygota</taxon>
        <taxon>Lepidoptera</taxon>
        <taxon>Glossata</taxon>
        <taxon>Ditrysia</taxon>
        <taxon>Pyraloidea</taxon>
        <taxon>Crambidae</taxon>
        <taxon>Pyraustinae</taxon>
        <taxon>Loxostege</taxon>
    </lineage>
</organism>
<evidence type="ECO:0000259" key="8">
    <source>
        <dbReference type="Pfam" id="PF00135"/>
    </source>
</evidence>
<feature type="signal peptide" evidence="6">
    <location>
        <begin position="1"/>
        <end position="17"/>
    </location>
</feature>
<keyword evidence="2" id="KW-0719">Serine esterase</keyword>
<feature type="region of interest" description="Disordered" evidence="7">
    <location>
        <begin position="24"/>
        <end position="46"/>
    </location>
</feature>
<evidence type="ECO:0000256" key="7">
    <source>
        <dbReference type="SAM" id="MobiDB-lite"/>
    </source>
</evidence>
<dbReference type="Gene3D" id="3.40.50.1820">
    <property type="entry name" value="alpha/beta hydrolase"/>
    <property type="match status" value="1"/>
</dbReference>
<dbReference type="Proteomes" id="UP001549921">
    <property type="component" value="Unassembled WGS sequence"/>
</dbReference>
<reference evidence="9 10" key="1">
    <citation type="submission" date="2024-06" db="EMBL/GenBank/DDBJ databases">
        <title>A chromosome-level genome assembly of beet webworm, Loxostege sticticalis.</title>
        <authorList>
            <person name="Zhang Y."/>
        </authorList>
    </citation>
    <scope>NUCLEOTIDE SEQUENCE [LARGE SCALE GENOMIC DNA]</scope>
    <source>
        <strain evidence="9">AQ028</strain>
        <tissue evidence="9">Male pupae</tissue>
    </source>
</reference>
<evidence type="ECO:0000256" key="4">
    <source>
        <dbReference type="ARBA" id="ARBA00023157"/>
    </source>
</evidence>
<keyword evidence="3 6" id="KW-0378">Hydrolase</keyword>
<comment type="caution">
    <text evidence="9">The sequence shown here is derived from an EMBL/GenBank/DDBJ whole genome shotgun (WGS) entry which is preliminary data.</text>
</comment>